<accession>A0AAD4HG15</accession>
<evidence type="ECO:0000313" key="2">
    <source>
        <dbReference type="Proteomes" id="UP001195769"/>
    </source>
</evidence>
<evidence type="ECO:0000313" key="1">
    <source>
        <dbReference type="EMBL" id="KAG1895228.1"/>
    </source>
</evidence>
<dbReference type="EMBL" id="JABBWK010000069">
    <property type="protein sequence ID" value="KAG1895228.1"/>
    <property type="molecule type" value="Genomic_DNA"/>
</dbReference>
<dbReference type="AlphaFoldDB" id="A0AAD4HG15"/>
<dbReference type="RefSeq" id="XP_041220804.1">
    <property type="nucleotide sequence ID" value="XM_041367930.1"/>
</dbReference>
<protein>
    <submittedName>
        <fullName evidence="1">Uncharacterized protein</fullName>
    </submittedName>
</protein>
<dbReference type="Proteomes" id="UP001195769">
    <property type="component" value="Unassembled WGS sequence"/>
</dbReference>
<reference evidence="1" key="1">
    <citation type="journal article" date="2020" name="New Phytol.">
        <title>Comparative genomics reveals dynamic genome evolution in host specialist ectomycorrhizal fungi.</title>
        <authorList>
            <person name="Lofgren L.A."/>
            <person name="Nguyen N.H."/>
            <person name="Vilgalys R."/>
            <person name="Ruytinx J."/>
            <person name="Liao H.L."/>
            <person name="Branco S."/>
            <person name="Kuo A."/>
            <person name="LaButti K."/>
            <person name="Lipzen A."/>
            <person name="Andreopoulos W."/>
            <person name="Pangilinan J."/>
            <person name="Riley R."/>
            <person name="Hundley H."/>
            <person name="Na H."/>
            <person name="Barry K."/>
            <person name="Grigoriev I.V."/>
            <person name="Stajich J.E."/>
            <person name="Kennedy P.G."/>
        </authorList>
    </citation>
    <scope>NUCLEOTIDE SEQUENCE</scope>
    <source>
        <strain evidence="1">FC203</strain>
    </source>
</reference>
<keyword evidence="2" id="KW-1185">Reference proteome</keyword>
<gene>
    <name evidence="1" type="ORF">F5891DRAFT_1194443</name>
</gene>
<dbReference type="GeneID" id="64662228"/>
<proteinExistence type="predicted"/>
<organism evidence="1 2">
    <name type="scientific">Suillus fuscotomentosus</name>
    <dbReference type="NCBI Taxonomy" id="1912939"/>
    <lineage>
        <taxon>Eukaryota</taxon>
        <taxon>Fungi</taxon>
        <taxon>Dikarya</taxon>
        <taxon>Basidiomycota</taxon>
        <taxon>Agaricomycotina</taxon>
        <taxon>Agaricomycetes</taxon>
        <taxon>Agaricomycetidae</taxon>
        <taxon>Boletales</taxon>
        <taxon>Suillineae</taxon>
        <taxon>Suillaceae</taxon>
        <taxon>Suillus</taxon>
    </lineage>
</organism>
<comment type="caution">
    <text evidence="1">The sequence shown here is derived from an EMBL/GenBank/DDBJ whole genome shotgun (WGS) entry which is preliminary data.</text>
</comment>
<name>A0AAD4HG15_9AGAM</name>
<sequence length="205" mass="22777">MAASHCSDAPPQNTCLQVPQTTQASCHTSLSSYVGYRENLRLRLRRSHDLQQRAVLETSFDILLDAEDVEHGQGRLWRDCGCLSLSCRGAHPSKTWTPFISSGEYVSLTALSRLINLATSLKDDVILISQPAEAQTSSPSPVLSHVFNTFFAAACYSISPAQANDAWTLLRHVIWHGAIDMDVSSIWEHDAQRRGSDRRSKVIIR</sequence>